<dbReference type="EMBL" id="JBBPBM010000052">
    <property type="protein sequence ID" value="KAK8519163.1"/>
    <property type="molecule type" value="Genomic_DNA"/>
</dbReference>
<gene>
    <name evidence="2" type="ORF">V6N12_012389</name>
</gene>
<evidence type="ECO:0000256" key="1">
    <source>
        <dbReference type="SAM" id="SignalP"/>
    </source>
</evidence>
<accession>A0ABR2CIP2</accession>
<feature type="chain" id="PRO_5047403812" evidence="1">
    <location>
        <begin position="24"/>
        <end position="160"/>
    </location>
</feature>
<evidence type="ECO:0000313" key="3">
    <source>
        <dbReference type="Proteomes" id="UP001472677"/>
    </source>
</evidence>
<protein>
    <submittedName>
        <fullName evidence="2">Uncharacterized protein</fullName>
    </submittedName>
</protein>
<keyword evidence="3" id="KW-1185">Reference proteome</keyword>
<name>A0ABR2CIP2_9ROSI</name>
<proteinExistence type="predicted"/>
<comment type="caution">
    <text evidence="2">The sequence shown here is derived from an EMBL/GenBank/DDBJ whole genome shotgun (WGS) entry which is preliminary data.</text>
</comment>
<reference evidence="2 3" key="1">
    <citation type="journal article" date="2024" name="G3 (Bethesda)">
        <title>Genome assembly of Hibiscus sabdariffa L. provides insights into metabolisms of medicinal natural products.</title>
        <authorList>
            <person name="Kim T."/>
        </authorList>
    </citation>
    <scope>NUCLEOTIDE SEQUENCE [LARGE SCALE GENOMIC DNA]</scope>
    <source>
        <strain evidence="2">TK-2024</strain>
        <tissue evidence="2">Old leaves</tissue>
    </source>
</reference>
<dbReference type="Proteomes" id="UP001472677">
    <property type="component" value="Unassembled WGS sequence"/>
</dbReference>
<keyword evidence="1" id="KW-0732">Signal</keyword>
<sequence>MVMSLRTVVHALALQIMAKLGASQLSQIIESDSRVVVSWCTSSSRRLCLADALAKEGRIILPDYNEGTVVAAGVCLVRCVFGASAALLSWAWLWNSSPYPPPAFPPPPSVVYNHIHHSPSPPPGYQGYYYEGYPSPPPGPQPPPLLLGIIIIITMVALPS</sequence>
<organism evidence="2 3">
    <name type="scientific">Hibiscus sabdariffa</name>
    <name type="common">roselle</name>
    <dbReference type="NCBI Taxonomy" id="183260"/>
    <lineage>
        <taxon>Eukaryota</taxon>
        <taxon>Viridiplantae</taxon>
        <taxon>Streptophyta</taxon>
        <taxon>Embryophyta</taxon>
        <taxon>Tracheophyta</taxon>
        <taxon>Spermatophyta</taxon>
        <taxon>Magnoliopsida</taxon>
        <taxon>eudicotyledons</taxon>
        <taxon>Gunneridae</taxon>
        <taxon>Pentapetalae</taxon>
        <taxon>rosids</taxon>
        <taxon>malvids</taxon>
        <taxon>Malvales</taxon>
        <taxon>Malvaceae</taxon>
        <taxon>Malvoideae</taxon>
        <taxon>Hibiscus</taxon>
    </lineage>
</organism>
<evidence type="ECO:0000313" key="2">
    <source>
        <dbReference type="EMBL" id="KAK8519163.1"/>
    </source>
</evidence>
<feature type="signal peptide" evidence="1">
    <location>
        <begin position="1"/>
        <end position="23"/>
    </location>
</feature>